<dbReference type="PANTHER" id="PTHR36923:SF3">
    <property type="entry name" value="FERREDOXIN"/>
    <property type="match status" value="1"/>
</dbReference>
<protein>
    <submittedName>
        <fullName evidence="6">Ferredoxin</fullName>
    </submittedName>
</protein>
<evidence type="ECO:0000256" key="3">
    <source>
        <dbReference type="ARBA" id="ARBA00022982"/>
    </source>
</evidence>
<sequence>MKIVLDENRCEANGVCVRAAPEAFFLDAQDSLHLRSEQVTPRQRVRVERAVRECPRQALSLVEAANVI</sequence>
<keyword evidence="1" id="KW-0813">Transport</keyword>
<dbReference type="Pfam" id="PF13459">
    <property type="entry name" value="Fer4_15"/>
    <property type="match status" value="1"/>
</dbReference>
<dbReference type="GO" id="GO:0051536">
    <property type="term" value="F:iron-sulfur cluster binding"/>
    <property type="evidence" value="ECO:0007669"/>
    <property type="project" value="UniProtKB-KW"/>
</dbReference>
<keyword evidence="2" id="KW-0479">Metal-binding</keyword>
<evidence type="ECO:0000313" key="6">
    <source>
        <dbReference type="EMBL" id="SET20363.1"/>
    </source>
</evidence>
<evidence type="ECO:0000256" key="5">
    <source>
        <dbReference type="ARBA" id="ARBA00023014"/>
    </source>
</evidence>
<gene>
    <name evidence="6" type="ORF">SAMN05443639_102164</name>
</gene>
<keyword evidence="4" id="KW-0408">Iron</keyword>
<dbReference type="AlphaFoldDB" id="A0A1I0CLM1"/>
<keyword evidence="3" id="KW-0249">Electron transport</keyword>
<dbReference type="EMBL" id="FOIJ01000002">
    <property type="protein sequence ID" value="SET20363.1"/>
    <property type="molecule type" value="Genomic_DNA"/>
</dbReference>
<evidence type="ECO:0000256" key="1">
    <source>
        <dbReference type="ARBA" id="ARBA00022448"/>
    </source>
</evidence>
<evidence type="ECO:0000313" key="7">
    <source>
        <dbReference type="Proteomes" id="UP000199181"/>
    </source>
</evidence>
<dbReference type="Gene3D" id="3.30.70.20">
    <property type="match status" value="1"/>
</dbReference>
<organism evidence="6 7">
    <name type="scientific">Stigmatella erecta</name>
    <dbReference type="NCBI Taxonomy" id="83460"/>
    <lineage>
        <taxon>Bacteria</taxon>
        <taxon>Pseudomonadati</taxon>
        <taxon>Myxococcota</taxon>
        <taxon>Myxococcia</taxon>
        <taxon>Myxococcales</taxon>
        <taxon>Cystobacterineae</taxon>
        <taxon>Archangiaceae</taxon>
        <taxon>Stigmatella</taxon>
    </lineage>
</organism>
<dbReference type="RefSeq" id="WP_093516261.1">
    <property type="nucleotide sequence ID" value="NZ_FOIJ01000002.1"/>
</dbReference>
<dbReference type="PANTHER" id="PTHR36923">
    <property type="entry name" value="FERREDOXIN"/>
    <property type="match status" value="1"/>
</dbReference>
<evidence type="ECO:0000256" key="4">
    <source>
        <dbReference type="ARBA" id="ARBA00023004"/>
    </source>
</evidence>
<keyword evidence="7" id="KW-1185">Reference proteome</keyword>
<dbReference type="InterPro" id="IPR051269">
    <property type="entry name" value="Fe-S_cluster_ET"/>
</dbReference>
<name>A0A1I0CLM1_9BACT</name>
<keyword evidence="5" id="KW-0411">Iron-sulfur</keyword>
<proteinExistence type="predicted"/>
<dbReference type="Proteomes" id="UP000199181">
    <property type="component" value="Unassembled WGS sequence"/>
</dbReference>
<reference evidence="7" key="1">
    <citation type="submission" date="2016-10" db="EMBL/GenBank/DDBJ databases">
        <authorList>
            <person name="Varghese N."/>
            <person name="Submissions S."/>
        </authorList>
    </citation>
    <scope>NUCLEOTIDE SEQUENCE [LARGE SCALE GENOMIC DNA]</scope>
    <source>
        <strain evidence="7">DSM 16858</strain>
    </source>
</reference>
<dbReference type="GO" id="GO:0046872">
    <property type="term" value="F:metal ion binding"/>
    <property type="evidence" value="ECO:0007669"/>
    <property type="project" value="UniProtKB-KW"/>
</dbReference>
<evidence type="ECO:0000256" key="2">
    <source>
        <dbReference type="ARBA" id="ARBA00022723"/>
    </source>
</evidence>
<dbReference type="SUPFAM" id="SSF54862">
    <property type="entry name" value="4Fe-4S ferredoxins"/>
    <property type="match status" value="1"/>
</dbReference>
<accession>A0A1I0CLM1</accession>